<dbReference type="AlphaFoldDB" id="A0A2S4UKS8"/>
<feature type="region of interest" description="Disordered" evidence="1">
    <location>
        <begin position="78"/>
        <end position="98"/>
    </location>
</feature>
<reference evidence="3" key="2">
    <citation type="journal article" date="2018" name="BMC Genomics">
        <title>Genomic insights into host adaptation between the wheat stripe rust pathogen (Puccinia striiformis f. sp. tritici) and the barley stripe rust pathogen (Puccinia striiformis f. sp. hordei).</title>
        <authorList>
            <person name="Xia C."/>
            <person name="Wang M."/>
            <person name="Yin C."/>
            <person name="Cornejo O.E."/>
            <person name="Hulbert S.H."/>
            <person name="Chen X."/>
        </authorList>
    </citation>
    <scope>NUCLEOTIDE SEQUENCE [LARGE SCALE GENOMIC DNA]</scope>
    <source>
        <strain evidence="3">93TX-2</strain>
    </source>
</reference>
<evidence type="ECO:0000313" key="3">
    <source>
        <dbReference type="Proteomes" id="UP000238274"/>
    </source>
</evidence>
<comment type="caution">
    <text evidence="2">The sequence shown here is derived from an EMBL/GenBank/DDBJ whole genome shotgun (WGS) entry which is preliminary data.</text>
</comment>
<feature type="compositionally biased region" description="Basic and acidic residues" evidence="1">
    <location>
        <begin position="1"/>
        <end position="10"/>
    </location>
</feature>
<evidence type="ECO:0000313" key="2">
    <source>
        <dbReference type="EMBL" id="POV97895.1"/>
    </source>
</evidence>
<sequence>MHVSGVDRGENYTPVKIDPSAPTQPINPILLRSFEARNLPPLPCTSEISQISSKSVKDCSSQAAYPLSITAQVAITKSDKTHTKGNSNKKQTHNPMMDKDEVLSDWEDQALPEEPECVKQKLFNTEDNNSNMYENNIQFKPDLNPKPVLTRDYDATMEDFINSSREPTLKDKGCIGCLIRAIGRNSHEYHVDSVGLKNGLQQLLISPQLLQQVHHSEWPNEWIAHLTLNDTVKFPKYGDILTKAKGIFIKDHHSSSSLNALTPWSIPLWNNLHPSNLSVDPGRIAVNIMKNLKLVQPFDEEDTDVEVIKVVHQVDQIGGKVVMTGEFIVHLNNLPEWLAGERFWSSNQSSMLVQITSARYKFTLNPTCETCGYEEHVHVQTCPCSFASMDLHQRNQKLMSKSDAQVIEFAENIQMKRSHSGNATKRLNPGPSRQDPTKGRVNESSNEQKQSAEQLLIKKSAWITLTYCMIEDLDRQSEQSINKFTYSLDVQKQVLTSPELKEST</sequence>
<accession>A0A2S4UKS8</accession>
<keyword evidence="3" id="KW-1185">Reference proteome</keyword>
<gene>
    <name evidence="2" type="ORF">PSHT_14328</name>
</gene>
<evidence type="ECO:0000256" key="1">
    <source>
        <dbReference type="SAM" id="MobiDB-lite"/>
    </source>
</evidence>
<dbReference type="VEuPathDB" id="FungiDB:PSTT_10067"/>
<dbReference type="VEuPathDB" id="FungiDB:PSHT_14328"/>
<proteinExistence type="predicted"/>
<name>A0A2S4UKS8_9BASI</name>
<organism evidence="2 3">
    <name type="scientific">Puccinia striiformis</name>
    <dbReference type="NCBI Taxonomy" id="27350"/>
    <lineage>
        <taxon>Eukaryota</taxon>
        <taxon>Fungi</taxon>
        <taxon>Dikarya</taxon>
        <taxon>Basidiomycota</taxon>
        <taxon>Pucciniomycotina</taxon>
        <taxon>Pucciniomycetes</taxon>
        <taxon>Pucciniales</taxon>
        <taxon>Pucciniaceae</taxon>
        <taxon>Puccinia</taxon>
    </lineage>
</organism>
<feature type="region of interest" description="Disordered" evidence="1">
    <location>
        <begin position="1"/>
        <end position="23"/>
    </location>
</feature>
<dbReference type="Proteomes" id="UP000238274">
    <property type="component" value="Unassembled WGS sequence"/>
</dbReference>
<dbReference type="EMBL" id="PKSM01000317">
    <property type="protein sequence ID" value="POV97895.1"/>
    <property type="molecule type" value="Genomic_DNA"/>
</dbReference>
<reference evidence="3" key="3">
    <citation type="journal article" date="2018" name="Mol. Plant Microbe Interact.">
        <title>Genome sequence resources for the wheat stripe rust pathogen (Puccinia striiformis f. sp. tritici) and the barley stripe rust pathogen (Puccinia striiformis f. sp. hordei).</title>
        <authorList>
            <person name="Xia C."/>
            <person name="Wang M."/>
            <person name="Yin C."/>
            <person name="Cornejo O.E."/>
            <person name="Hulbert S.H."/>
            <person name="Chen X."/>
        </authorList>
    </citation>
    <scope>NUCLEOTIDE SEQUENCE [LARGE SCALE GENOMIC DNA]</scope>
    <source>
        <strain evidence="3">93TX-2</strain>
    </source>
</reference>
<protein>
    <submittedName>
        <fullName evidence="2">Uncharacterized protein</fullName>
    </submittedName>
</protein>
<feature type="region of interest" description="Disordered" evidence="1">
    <location>
        <begin position="418"/>
        <end position="450"/>
    </location>
</feature>
<reference evidence="2 3" key="1">
    <citation type="submission" date="2017-12" db="EMBL/GenBank/DDBJ databases">
        <title>Gene loss provides genomic basis for host adaptation in cereal stripe rust fungi.</title>
        <authorList>
            <person name="Xia C."/>
        </authorList>
    </citation>
    <scope>NUCLEOTIDE SEQUENCE [LARGE SCALE GENOMIC DNA]</scope>
    <source>
        <strain evidence="2 3">93TX-2</strain>
    </source>
</reference>